<dbReference type="Proteomes" id="UP000582974">
    <property type="component" value="Unassembled WGS sequence"/>
</dbReference>
<evidence type="ECO:0000313" key="3">
    <source>
        <dbReference type="Proteomes" id="UP000582974"/>
    </source>
</evidence>
<dbReference type="AlphaFoldDB" id="A0A838A9I3"/>
<evidence type="ECO:0000313" key="2">
    <source>
        <dbReference type="EMBL" id="MBA0125332.1"/>
    </source>
</evidence>
<evidence type="ECO:0000256" key="1">
    <source>
        <dbReference type="SAM" id="MobiDB-lite"/>
    </source>
</evidence>
<accession>A0A838A9I3</accession>
<gene>
    <name evidence="2" type="ORF">H0B56_07240</name>
</gene>
<keyword evidence="3" id="KW-1185">Reference proteome</keyword>
<dbReference type="RefSeq" id="WP_180892138.1">
    <property type="nucleotide sequence ID" value="NZ_JACCKD010000002.1"/>
</dbReference>
<protein>
    <submittedName>
        <fullName evidence="2">DUF1702 family protein</fullName>
    </submittedName>
</protein>
<name>A0A838A9I3_9PSEU</name>
<dbReference type="Pfam" id="PF08012">
    <property type="entry name" value="DUF1702"/>
    <property type="match status" value="1"/>
</dbReference>
<organism evidence="2 3">
    <name type="scientific">Haloechinothrix aidingensis</name>
    <dbReference type="NCBI Taxonomy" id="2752311"/>
    <lineage>
        <taxon>Bacteria</taxon>
        <taxon>Bacillati</taxon>
        <taxon>Actinomycetota</taxon>
        <taxon>Actinomycetes</taxon>
        <taxon>Pseudonocardiales</taxon>
        <taxon>Pseudonocardiaceae</taxon>
        <taxon>Haloechinothrix</taxon>
    </lineage>
</organism>
<comment type="caution">
    <text evidence="2">The sequence shown here is derived from an EMBL/GenBank/DDBJ whole genome shotgun (WGS) entry which is preliminary data.</text>
</comment>
<feature type="region of interest" description="Disordered" evidence="1">
    <location>
        <begin position="289"/>
        <end position="311"/>
    </location>
</feature>
<proteinExistence type="predicted"/>
<reference evidence="2 3" key="1">
    <citation type="submission" date="2020-07" db="EMBL/GenBank/DDBJ databases">
        <title>Genome of Haloechinothrix sp.</title>
        <authorList>
            <person name="Tang S.-K."/>
            <person name="Yang L."/>
            <person name="Zhu W.-Y."/>
        </authorList>
    </citation>
    <scope>NUCLEOTIDE SEQUENCE [LARGE SCALE GENOMIC DNA]</scope>
    <source>
        <strain evidence="2 3">YIM 98757</strain>
    </source>
</reference>
<dbReference type="EMBL" id="JACCKD010000002">
    <property type="protein sequence ID" value="MBA0125332.1"/>
    <property type="molecule type" value="Genomic_DNA"/>
</dbReference>
<dbReference type="InterPro" id="IPR012964">
    <property type="entry name" value="DUF1702"/>
</dbReference>
<sequence>MSTVLRALRRRALTPHVSATSVAVRGFHVKSAESRELLETVGRSFLTGYACAAEARSPAEAEEVLEAQPERFRGFAYEGAAMACAVIDALPFSRGRRTAGLLAGRGGDHIYMAYVGIGWALARLPRFRWPDLSALDPLLRWLVLDGYGFHQAYFHTGTYVHRHVRPSISWPEGRYRPYVDRAVDQGIGRALWFVGGTDADRVAMMIERFAEPRRCDLYSGAALAATYAGGASGAELRALRERAEPYRHFLAQASAFAAKARARAGLVVPHTGVATDVFCGMTPDEAVRVSDTAQPGPEEASGRSGDPAEPAYEIWRRRIATEFAAAKGAGR</sequence>